<name>A0A813JD55_POLGL</name>
<comment type="cofactor">
    <cofactor evidence="13">
        <name>Mg(2+)</name>
        <dbReference type="ChEBI" id="CHEBI:18420"/>
    </cofactor>
    <text evidence="13">Binds 2 magnesium ions. Also active with manganese.</text>
</comment>
<evidence type="ECO:0000259" key="15">
    <source>
        <dbReference type="Pfam" id="PF04928"/>
    </source>
</evidence>
<dbReference type="InterPro" id="IPR007010">
    <property type="entry name" value="PolA_pol_RNA-bd_dom"/>
</dbReference>
<dbReference type="Gene3D" id="3.30.70.590">
    <property type="entry name" value="Poly(A) polymerase predicted RNA binding domain"/>
    <property type="match status" value="1"/>
</dbReference>
<dbReference type="GO" id="GO:0005524">
    <property type="term" value="F:ATP binding"/>
    <property type="evidence" value="ECO:0007669"/>
    <property type="project" value="UniProtKB-UniRule"/>
</dbReference>
<keyword evidence="8 11" id="KW-0067">ATP-binding</keyword>
<evidence type="ECO:0000256" key="7">
    <source>
        <dbReference type="ARBA" id="ARBA00022741"/>
    </source>
</evidence>
<evidence type="ECO:0000256" key="11">
    <source>
        <dbReference type="PIRNR" id="PIRNR018425"/>
    </source>
</evidence>
<evidence type="ECO:0000256" key="6">
    <source>
        <dbReference type="ARBA" id="ARBA00022723"/>
    </source>
</evidence>
<evidence type="ECO:0000256" key="13">
    <source>
        <dbReference type="PIRSR" id="PIRSR018425-2"/>
    </source>
</evidence>
<evidence type="ECO:0000259" key="14">
    <source>
        <dbReference type="Pfam" id="PF04926"/>
    </source>
</evidence>
<keyword evidence="9 13" id="KW-0460">Magnesium</keyword>
<evidence type="ECO:0000256" key="1">
    <source>
        <dbReference type="ARBA" id="ARBA00001936"/>
    </source>
</evidence>
<dbReference type="SUPFAM" id="SSF81631">
    <property type="entry name" value="PAP/OAS1 substrate-binding domain"/>
    <property type="match status" value="1"/>
</dbReference>
<dbReference type="Pfam" id="PF20750">
    <property type="entry name" value="PAP_NTPase"/>
    <property type="match status" value="1"/>
</dbReference>
<dbReference type="Gene3D" id="1.10.1410.10">
    <property type="match status" value="1"/>
</dbReference>
<feature type="binding site" evidence="13">
    <location>
        <position position="167"/>
    </location>
    <ligand>
        <name>Mg(2+)</name>
        <dbReference type="ChEBI" id="CHEBI:18420"/>
        <label>2</label>
        <note>catalytic</note>
    </ligand>
</feature>
<feature type="binding site" evidence="12">
    <location>
        <position position="167"/>
    </location>
    <ligand>
        <name>ATP</name>
        <dbReference type="ChEBI" id="CHEBI:30616"/>
    </ligand>
</feature>
<dbReference type="InterPro" id="IPR014492">
    <property type="entry name" value="PolyA_polymerase"/>
</dbReference>
<dbReference type="FunFam" id="3.30.460.10:FF:000027">
    <property type="entry name" value="Poly(A) polymerase PAP"/>
    <property type="match status" value="1"/>
</dbReference>
<comment type="similarity">
    <text evidence="3 11">Belongs to the poly(A) polymerase family.</text>
</comment>
<sequence>MSSAAGSPAHGARQGAAVRYGITPPISLQEPAETDLVLSRKMMEELEAEFPKETAEGMARREAVLKELERAVTEWSTEVGVATGMSEEEAKSASVKVVTLGSYRLGVVHADSAIDALCIGPPHVNHEAFSTTLASKLQQRESVSQCVPLPDANTPLIKLTMRGVNVDLCFARLVKPLALGQSPEDMVKDDKVLRDMDDKSVRSVNGYRVAEQILELVPDREAFRQTLRFVKFWAIRRGIYRSVFGLFGGVTWAVLVARVCQLYPHYSPSQLVNRFFRVYDQWNWSKPVMLCEIVELQAVPGMSGFKVWNPKSNPGDRQHIMPVITPAFPAMNSTENVTETTKRILLDEFRRGYEVVKNVEANKASWKAVHDPFPFFSQFRHFLWLEVLGKTVEAYQKYSGWIESKLRILTKQLEGTPGMIIHPNPKQYDLRGKDSDWPRGCGMFIAMAFFADQGAFAGQTVDLRPALAQFVDVANQWPEKDAYSGQHMLRLRQVKRFRLPEYVLDETNRREVPSPKKARQS</sequence>
<dbReference type="PANTHER" id="PTHR10682:SF10">
    <property type="entry name" value="POLYNUCLEOTIDE ADENYLYLTRANSFERASE"/>
    <property type="match status" value="1"/>
</dbReference>
<feature type="domain" description="Poly(A) polymerase central" evidence="15">
    <location>
        <begin position="223"/>
        <end position="370"/>
    </location>
</feature>
<evidence type="ECO:0000313" key="18">
    <source>
        <dbReference type="Proteomes" id="UP000626109"/>
    </source>
</evidence>
<dbReference type="InterPro" id="IPR007012">
    <property type="entry name" value="PolA_pol_cen_dom"/>
</dbReference>
<evidence type="ECO:0000256" key="3">
    <source>
        <dbReference type="ARBA" id="ARBA00010912"/>
    </source>
</evidence>
<keyword evidence="6 13" id="KW-0479">Metal-binding</keyword>
<comment type="caution">
    <text evidence="17">The sequence shown here is derived from an EMBL/GenBank/DDBJ whole genome shotgun (WGS) entry which is preliminary data.</text>
</comment>
<evidence type="ECO:0000256" key="2">
    <source>
        <dbReference type="ARBA" id="ARBA00004123"/>
    </source>
</evidence>
<protein>
    <recommendedName>
        <fullName evidence="11">Poly(A) polymerase</fullName>
        <ecNumber evidence="11">2.7.7.19</ecNumber>
    </recommendedName>
</protein>
<dbReference type="Proteomes" id="UP000626109">
    <property type="component" value="Unassembled WGS sequence"/>
</dbReference>
<evidence type="ECO:0000259" key="16">
    <source>
        <dbReference type="Pfam" id="PF20750"/>
    </source>
</evidence>
<reference evidence="17" key="1">
    <citation type="submission" date="2021-02" db="EMBL/GenBank/DDBJ databases">
        <authorList>
            <person name="Dougan E. K."/>
            <person name="Rhodes N."/>
            <person name="Thang M."/>
            <person name="Chan C."/>
        </authorList>
    </citation>
    <scope>NUCLEOTIDE SEQUENCE</scope>
</reference>
<comment type="subcellular location">
    <subcellularLocation>
        <location evidence="2 11">Nucleus</location>
    </subcellularLocation>
</comment>
<proteinExistence type="inferred from homology"/>
<dbReference type="GO" id="GO:0005634">
    <property type="term" value="C:nucleus"/>
    <property type="evidence" value="ECO:0007669"/>
    <property type="project" value="UniProtKB-SubCell"/>
</dbReference>
<dbReference type="Pfam" id="PF04928">
    <property type="entry name" value="PAP_central"/>
    <property type="match status" value="1"/>
</dbReference>
<feature type="binding site" evidence="12">
    <location>
        <position position="231"/>
    </location>
    <ligand>
        <name>ATP</name>
        <dbReference type="ChEBI" id="CHEBI:30616"/>
    </ligand>
</feature>
<dbReference type="CDD" id="cd05402">
    <property type="entry name" value="NT_PAP_TUTase"/>
    <property type="match status" value="1"/>
</dbReference>
<keyword evidence="10 11" id="KW-0539">Nucleus</keyword>
<feature type="binding site" evidence="12">
    <location>
        <begin position="249"/>
        <end position="250"/>
    </location>
    <ligand>
        <name>ATP</name>
        <dbReference type="ChEBI" id="CHEBI:30616"/>
    </ligand>
</feature>
<feature type="binding site" evidence="13">
    <location>
        <position position="115"/>
    </location>
    <ligand>
        <name>Mg(2+)</name>
        <dbReference type="ChEBI" id="CHEBI:18420"/>
        <label>1</label>
        <note>catalytic</note>
    </ligand>
</feature>
<keyword evidence="5 11" id="KW-0808">Transferase</keyword>
<dbReference type="FunFam" id="1.10.1410.10:FF:000001">
    <property type="entry name" value="Putative poly(A) polymerase gamma"/>
    <property type="match status" value="1"/>
</dbReference>
<dbReference type="GO" id="GO:0031123">
    <property type="term" value="P:RNA 3'-end processing"/>
    <property type="evidence" value="ECO:0007669"/>
    <property type="project" value="InterPro"/>
</dbReference>
<evidence type="ECO:0000256" key="5">
    <source>
        <dbReference type="ARBA" id="ARBA00022679"/>
    </source>
</evidence>
<evidence type="ECO:0000256" key="4">
    <source>
        <dbReference type="ARBA" id="ARBA00022664"/>
    </source>
</evidence>
<comment type="cofactor">
    <cofactor evidence="1">
        <name>Mn(2+)</name>
        <dbReference type="ChEBI" id="CHEBI:29035"/>
    </cofactor>
</comment>
<feature type="binding site" evidence="13">
    <location>
        <position position="115"/>
    </location>
    <ligand>
        <name>Mg(2+)</name>
        <dbReference type="ChEBI" id="CHEBI:18420"/>
        <label>2</label>
        <note>catalytic</note>
    </ligand>
</feature>
<dbReference type="InterPro" id="IPR011068">
    <property type="entry name" value="NuclTrfase_I-like_C"/>
</dbReference>
<feature type="domain" description="Poly(A) polymerase nucleotidyltransferase" evidence="16">
    <location>
        <begin position="21"/>
        <end position="217"/>
    </location>
</feature>
<accession>A0A813JD55</accession>
<evidence type="ECO:0000256" key="9">
    <source>
        <dbReference type="ARBA" id="ARBA00022842"/>
    </source>
</evidence>
<dbReference type="PANTHER" id="PTHR10682">
    <property type="entry name" value="POLY A POLYMERASE"/>
    <property type="match status" value="1"/>
</dbReference>
<feature type="domain" description="Poly(A) polymerase RNA-binding" evidence="14">
    <location>
        <begin position="375"/>
        <end position="430"/>
    </location>
</feature>
<comment type="catalytic activity">
    <reaction evidence="11">
        <text>RNA(n) + ATP = RNA(n)-3'-adenine ribonucleotide + diphosphate</text>
        <dbReference type="Rhea" id="RHEA:11332"/>
        <dbReference type="Rhea" id="RHEA-COMP:14527"/>
        <dbReference type="Rhea" id="RHEA-COMP:17347"/>
        <dbReference type="ChEBI" id="CHEBI:30616"/>
        <dbReference type="ChEBI" id="CHEBI:33019"/>
        <dbReference type="ChEBI" id="CHEBI:140395"/>
        <dbReference type="ChEBI" id="CHEBI:173115"/>
        <dbReference type="EC" id="2.7.7.19"/>
    </reaction>
</comment>
<organism evidence="17 18">
    <name type="scientific">Polarella glacialis</name>
    <name type="common">Dinoflagellate</name>
    <dbReference type="NCBI Taxonomy" id="89957"/>
    <lineage>
        <taxon>Eukaryota</taxon>
        <taxon>Sar</taxon>
        <taxon>Alveolata</taxon>
        <taxon>Dinophyceae</taxon>
        <taxon>Suessiales</taxon>
        <taxon>Suessiaceae</taxon>
        <taxon>Polarella</taxon>
    </lineage>
</organism>
<gene>
    <name evidence="17" type="ORF">PGLA2088_LOCUS18547</name>
</gene>
<dbReference type="InterPro" id="IPR043519">
    <property type="entry name" value="NT_sf"/>
</dbReference>
<dbReference type="EC" id="2.7.7.19" evidence="11"/>
<dbReference type="SUPFAM" id="SSF55003">
    <property type="entry name" value="PAP/Archaeal CCA-adding enzyme, C-terminal domain"/>
    <property type="match status" value="1"/>
</dbReference>
<dbReference type="InterPro" id="IPR048840">
    <property type="entry name" value="PolA_pol_NTPase"/>
</dbReference>
<dbReference type="Pfam" id="PF04926">
    <property type="entry name" value="PAP_RNA-bind"/>
    <property type="match status" value="1"/>
</dbReference>
<dbReference type="GO" id="GO:1990817">
    <property type="term" value="F:poly(A) RNA polymerase activity"/>
    <property type="evidence" value="ECO:0007669"/>
    <property type="project" value="UniProtKB-UniRule"/>
</dbReference>
<comment type="function">
    <text evidence="11">Polymerase that creates the 3'-poly(A) tail of mRNA's.</text>
</comment>
<keyword evidence="4 11" id="KW-0507">mRNA processing</keyword>
<evidence type="ECO:0000256" key="8">
    <source>
        <dbReference type="ARBA" id="ARBA00022840"/>
    </source>
</evidence>
<keyword evidence="7 11" id="KW-0547">Nucleotide-binding</keyword>
<dbReference type="AlphaFoldDB" id="A0A813JD55"/>
<dbReference type="GO" id="GO:0003723">
    <property type="term" value="F:RNA binding"/>
    <property type="evidence" value="ECO:0007669"/>
    <property type="project" value="UniProtKB-UniRule"/>
</dbReference>
<evidence type="ECO:0000256" key="12">
    <source>
        <dbReference type="PIRSR" id="PIRSR018425-1"/>
    </source>
</evidence>
<dbReference type="Gene3D" id="3.30.460.10">
    <property type="entry name" value="Beta Polymerase, domain 2"/>
    <property type="match status" value="1"/>
</dbReference>
<dbReference type="GO" id="GO:0046872">
    <property type="term" value="F:metal ion binding"/>
    <property type="evidence" value="ECO:0007669"/>
    <property type="project" value="UniProtKB-KW"/>
</dbReference>
<evidence type="ECO:0000256" key="10">
    <source>
        <dbReference type="ARBA" id="ARBA00023242"/>
    </source>
</evidence>
<dbReference type="PIRSF" id="PIRSF018425">
    <property type="entry name" value="PolyA_polymerase"/>
    <property type="match status" value="1"/>
</dbReference>
<feature type="binding site" evidence="12">
    <location>
        <position position="240"/>
    </location>
    <ligand>
        <name>ATP</name>
        <dbReference type="ChEBI" id="CHEBI:30616"/>
    </ligand>
</feature>
<dbReference type="SUPFAM" id="SSF81301">
    <property type="entry name" value="Nucleotidyltransferase"/>
    <property type="match status" value="1"/>
</dbReference>
<dbReference type="EMBL" id="CAJNNW010024626">
    <property type="protein sequence ID" value="CAE8673453.1"/>
    <property type="molecule type" value="Genomic_DNA"/>
</dbReference>
<dbReference type="GO" id="GO:0006397">
    <property type="term" value="P:mRNA processing"/>
    <property type="evidence" value="ECO:0007669"/>
    <property type="project" value="UniProtKB-KW"/>
</dbReference>
<evidence type="ECO:0000313" key="17">
    <source>
        <dbReference type="EMBL" id="CAE8673453.1"/>
    </source>
</evidence>